<organism evidence="2 3">
    <name type="scientific">Urbifossiella limnaea</name>
    <dbReference type="NCBI Taxonomy" id="2528023"/>
    <lineage>
        <taxon>Bacteria</taxon>
        <taxon>Pseudomonadati</taxon>
        <taxon>Planctomycetota</taxon>
        <taxon>Planctomycetia</taxon>
        <taxon>Gemmatales</taxon>
        <taxon>Gemmataceae</taxon>
        <taxon>Urbifossiella</taxon>
    </lineage>
</organism>
<accession>A0A517XR01</accession>
<protein>
    <submittedName>
        <fullName evidence="2">Uncharacterized protein</fullName>
    </submittedName>
</protein>
<dbReference type="AlphaFoldDB" id="A0A517XR01"/>
<dbReference type="KEGG" id="uli:ETAA1_18840"/>
<keyword evidence="3" id="KW-1185">Reference proteome</keyword>
<name>A0A517XR01_9BACT</name>
<keyword evidence="1" id="KW-1133">Transmembrane helix</keyword>
<evidence type="ECO:0000313" key="2">
    <source>
        <dbReference type="EMBL" id="QDU19944.1"/>
    </source>
</evidence>
<dbReference type="RefSeq" id="WP_145236693.1">
    <property type="nucleotide sequence ID" value="NZ_CP036273.1"/>
</dbReference>
<dbReference type="OrthoDB" id="265754at2"/>
<feature type="transmembrane region" description="Helical" evidence="1">
    <location>
        <begin position="111"/>
        <end position="131"/>
    </location>
</feature>
<evidence type="ECO:0000256" key="1">
    <source>
        <dbReference type="SAM" id="Phobius"/>
    </source>
</evidence>
<feature type="transmembrane region" description="Helical" evidence="1">
    <location>
        <begin position="83"/>
        <end position="105"/>
    </location>
</feature>
<feature type="transmembrane region" description="Helical" evidence="1">
    <location>
        <begin position="12"/>
        <end position="31"/>
    </location>
</feature>
<feature type="transmembrane region" description="Helical" evidence="1">
    <location>
        <begin position="295"/>
        <end position="316"/>
    </location>
</feature>
<evidence type="ECO:0000313" key="3">
    <source>
        <dbReference type="Proteomes" id="UP000319576"/>
    </source>
</evidence>
<keyword evidence="1" id="KW-0472">Membrane</keyword>
<reference evidence="2 3" key="1">
    <citation type="submission" date="2019-02" db="EMBL/GenBank/DDBJ databases">
        <title>Deep-cultivation of Planctomycetes and their phenomic and genomic characterization uncovers novel biology.</title>
        <authorList>
            <person name="Wiegand S."/>
            <person name="Jogler M."/>
            <person name="Boedeker C."/>
            <person name="Pinto D."/>
            <person name="Vollmers J."/>
            <person name="Rivas-Marin E."/>
            <person name="Kohn T."/>
            <person name="Peeters S.H."/>
            <person name="Heuer A."/>
            <person name="Rast P."/>
            <person name="Oberbeckmann S."/>
            <person name="Bunk B."/>
            <person name="Jeske O."/>
            <person name="Meyerdierks A."/>
            <person name="Storesund J.E."/>
            <person name="Kallscheuer N."/>
            <person name="Luecker S."/>
            <person name="Lage O.M."/>
            <person name="Pohl T."/>
            <person name="Merkel B.J."/>
            <person name="Hornburger P."/>
            <person name="Mueller R.-W."/>
            <person name="Bruemmer F."/>
            <person name="Labrenz M."/>
            <person name="Spormann A.M."/>
            <person name="Op den Camp H."/>
            <person name="Overmann J."/>
            <person name="Amann R."/>
            <person name="Jetten M.S.M."/>
            <person name="Mascher T."/>
            <person name="Medema M.H."/>
            <person name="Devos D.P."/>
            <person name="Kaster A.-K."/>
            <person name="Ovreas L."/>
            <person name="Rohde M."/>
            <person name="Galperin M.Y."/>
            <person name="Jogler C."/>
        </authorList>
    </citation>
    <scope>NUCLEOTIDE SEQUENCE [LARGE SCALE GENOMIC DNA]</scope>
    <source>
        <strain evidence="2 3">ETA_A1</strain>
    </source>
</reference>
<dbReference type="EMBL" id="CP036273">
    <property type="protein sequence ID" value="QDU19944.1"/>
    <property type="molecule type" value="Genomic_DNA"/>
</dbReference>
<feature type="transmembrane region" description="Helical" evidence="1">
    <location>
        <begin position="43"/>
        <end position="62"/>
    </location>
</feature>
<keyword evidence="1" id="KW-0812">Transmembrane</keyword>
<sequence length="322" mass="35517">MLLSKNWPVGRRVAVVLAATAAAALVPYAVMRLTGRWVAPSSPAGVLLGLVGAAIIFFEMALYVRKKLRRFKGWPPILWNVRLWLWVHVVLGIAVLPIILVHGGYGLGGFVPAATMLLFIATIASGVWGLVVQQWLPQTLIDEVPDETVASQVDRVAAGYIGKKPVVWSADNDRDRTGEVFRLLESLTLEGAEPGEVLPVPGGGAVVAARSEALVRGKPAEELWLFCEGILVPYLERGRASVSPLKSEYDARRRFAQLRETLPAEAFPAIDRLEQLAQYRREWDTQRRVNGWLHAWVPVHLGLSAAMTGLMIVHAVRALKYW</sequence>
<proteinExistence type="predicted"/>
<gene>
    <name evidence="2" type="ORF">ETAA1_18840</name>
</gene>
<dbReference type="Proteomes" id="UP000319576">
    <property type="component" value="Chromosome"/>
</dbReference>